<name>B9RB68_RICCO</name>
<accession>B9RB68</accession>
<dbReference type="AlphaFoldDB" id="B9RB68"/>
<protein>
    <submittedName>
        <fullName evidence="1">Uncharacterized protein</fullName>
    </submittedName>
</protein>
<gene>
    <name evidence="1" type="ORF">RCOM_1511920</name>
</gene>
<dbReference type="Proteomes" id="UP000008311">
    <property type="component" value="Unassembled WGS sequence"/>
</dbReference>
<evidence type="ECO:0000313" key="1">
    <source>
        <dbReference type="EMBL" id="EEF52045.1"/>
    </source>
</evidence>
<evidence type="ECO:0000313" key="2">
    <source>
        <dbReference type="Proteomes" id="UP000008311"/>
    </source>
</evidence>
<reference evidence="2" key="1">
    <citation type="journal article" date="2010" name="Nat. Biotechnol.">
        <title>Draft genome sequence of the oilseed species Ricinus communis.</title>
        <authorList>
            <person name="Chan A.P."/>
            <person name="Crabtree J."/>
            <person name="Zhao Q."/>
            <person name="Lorenzi H."/>
            <person name="Orvis J."/>
            <person name="Puiu D."/>
            <person name="Melake-Berhan A."/>
            <person name="Jones K.M."/>
            <person name="Redman J."/>
            <person name="Chen G."/>
            <person name="Cahoon E.B."/>
            <person name="Gedil M."/>
            <person name="Stanke M."/>
            <person name="Haas B.J."/>
            <person name="Wortman J.R."/>
            <person name="Fraser-Liggett C.M."/>
            <person name="Ravel J."/>
            <person name="Rabinowicz P.D."/>
        </authorList>
    </citation>
    <scope>NUCLEOTIDE SEQUENCE [LARGE SCALE GENOMIC DNA]</scope>
    <source>
        <strain evidence="2">cv. Hale</strain>
    </source>
</reference>
<proteinExistence type="predicted"/>
<dbReference type="InParanoid" id="B9RB68"/>
<dbReference type="EMBL" id="EQ973773">
    <property type="protein sequence ID" value="EEF52045.1"/>
    <property type="molecule type" value="Genomic_DNA"/>
</dbReference>
<organism evidence="1 2">
    <name type="scientific">Ricinus communis</name>
    <name type="common">Castor bean</name>
    <dbReference type="NCBI Taxonomy" id="3988"/>
    <lineage>
        <taxon>Eukaryota</taxon>
        <taxon>Viridiplantae</taxon>
        <taxon>Streptophyta</taxon>
        <taxon>Embryophyta</taxon>
        <taxon>Tracheophyta</taxon>
        <taxon>Spermatophyta</taxon>
        <taxon>Magnoliopsida</taxon>
        <taxon>eudicotyledons</taxon>
        <taxon>Gunneridae</taxon>
        <taxon>Pentapetalae</taxon>
        <taxon>rosids</taxon>
        <taxon>fabids</taxon>
        <taxon>Malpighiales</taxon>
        <taxon>Euphorbiaceae</taxon>
        <taxon>Acalyphoideae</taxon>
        <taxon>Acalypheae</taxon>
        <taxon>Ricinus</taxon>
    </lineage>
</organism>
<keyword evidence="2" id="KW-1185">Reference proteome</keyword>
<sequence length="80" mass="8742">MKLVSVLLDSCRLTFKGRHLTHALRGWEVHLCGVVGVSDGRVKNGYVEMVRAALAAAIVASRQSSITIYLFLCKGLQVVE</sequence>